<dbReference type="STRING" id="71717.A0A4Y7TP44"/>
<dbReference type="InterPro" id="IPR037151">
    <property type="entry name" value="AlkB-like_sf"/>
</dbReference>
<dbReference type="InterPro" id="IPR005123">
    <property type="entry name" value="Oxoglu/Fe-dep_dioxygenase_dom"/>
</dbReference>
<evidence type="ECO:0000259" key="2">
    <source>
        <dbReference type="PROSITE" id="PS51471"/>
    </source>
</evidence>
<feature type="region of interest" description="Disordered" evidence="1">
    <location>
        <begin position="260"/>
        <end position="285"/>
    </location>
</feature>
<organism evidence="3 4">
    <name type="scientific">Coprinellus micaceus</name>
    <name type="common">Glistening ink-cap mushroom</name>
    <name type="synonym">Coprinus micaceus</name>
    <dbReference type="NCBI Taxonomy" id="71717"/>
    <lineage>
        <taxon>Eukaryota</taxon>
        <taxon>Fungi</taxon>
        <taxon>Dikarya</taxon>
        <taxon>Basidiomycota</taxon>
        <taxon>Agaricomycotina</taxon>
        <taxon>Agaricomycetes</taxon>
        <taxon>Agaricomycetidae</taxon>
        <taxon>Agaricales</taxon>
        <taxon>Agaricineae</taxon>
        <taxon>Psathyrellaceae</taxon>
        <taxon>Coprinellus</taxon>
    </lineage>
</organism>
<evidence type="ECO:0000313" key="3">
    <source>
        <dbReference type="EMBL" id="TEB35965.1"/>
    </source>
</evidence>
<dbReference type="Proteomes" id="UP000298030">
    <property type="component" value="Unassembled WGS sequence"/>
</dbReference>
<dbReference type="GO" id="GO:0006307">
    <property type="term" value="P:DNA alkylation repair"/>
    <property type="evidence" value="ECO:0007669"/>
    <property type="project" value="InterPro"/>
</dbReference>
<accession>A0A4Y7TP44</accession>
<comment type="caution">
    <text evidence="3">The sequence shown here is derived from an EMBL/GenBank/DDBJ whole genome shotgun (WGS) entry which is preliminary data.</text>
</comment>
<proteinExistence type="predicted"/>
<dbReference type="GO" id="GO:0051213">
    <property type="term" value="F:dioxygenase activity"/>
    <property type="evidence" value="ECO:0007669"/>
    <property type="project" value="InterPro"/>
</dbReference>
<dbReference type="PROSITE" id="PS51471">
    <property type="entry name" value="FE2OG_OXY"/>
    <property type="match status" value="1"/>
</dbReference>
<feature type="compositionally biased region" description="Low complexity" evidence="1">
    <location>
        <begin position="272"/>
        <end position="285"/>
    </location>
</feature>
<feature type="compositionally biased region" description="Polar residues" evidence="1">
    <location>
        <begin position="260"/>
        <end position="271"/>
    </location>
</feature>
<dbReference type="EMBL" id="QPFP01000006">
    <property type="protein sequence ID" value="TEB35965.1"/>
    <property type="molecule type" value="Genomic_DNA"/>
</dbReference>
<dbReference type="OrthoDB" id="545910at2759"/>
<feature type="region of interest" description="Disordered" evidence="1">
    <location>
        <begin position="1"/>
        <end position="25"/>
    </location>
</feature>
<protein>
    <recommendedName>
        <fullName evidence="2">Fe2OG dioxygenase domain-containing protein</fullName>
    </recommendedName>
</protein>
<dbReference type="InterPro" id="IPR027450">
    <property type="entry name" value="AlkB-like"/>
</dbReference>
<dbReference type="PANTHER" id="PTHR31212">
    <property type="entry name" value="ALPHA-KETOGLUTARATE-DEPENDENT DIOXYGENASE ALKB HOMOLOG 3"/>
    <property type="match status" value="1"/>
</dbReference>
<dbReference type="Gene3D" id="2.60.120.590">
    <property type="entry name" value="Alpha-ketoglutarate-dependent dioxygenase AlkB-like"/>
    <property type="match status" value="1"/>
</dbReference>
<dbReference type="SUPFAM" id="SSF51197">
    <property type="entry name" value="Clavaminate synthase-like"/>
    <property type="match status" value="1"/>
</dbReference>
<feature type="domain" description="Fe2OG dioxygenase" evidence="2">
    <location>
        <begin position="155"/>
        <end position="305"/>
    </location>
</feature>
<keyword evidence="4" id="KW-1185">Reference proteome</keyword>
<name>A0A4Y7TP44_COPMI</name>
<evidence type="ECO:0000256" key="1">
    <source>
        <dbReference type="SAM" id="MobiDB-lite"/>
    </source>
</evidence>
<dbReference type="Pfam" id="PF13532">
    <property type="entry name" value="2OG-FeII_Oxy_2"/>
    <property type="match status" value="1"/>
</dbReference>
<evidence type="ECO:0000313" key="4">
    <source>
        <dbReference type="Proteomes" id="UP000298030"/>
    </source>
</evidence>
<dbReference type="AlphaFoldDB" id="A0A4Y7TP44"/>
<sequence>MSVLRPPRSTEKKGPPKLPPLTLSSPSLVAEHTPCTLHYSVLSPDLACELFYTMLDHSQSWKRNKWWLFDRVVESPHLTSFFARRTNGLNDDEDWQEAAQYWYNGRATEPPSVFPEPMERACRIVERIVNDEIKKRKRFKLEWGAPGGSAQPEWKANVAASNCYQGGKESVGWHSDQLTYLGPYPTIASLSLGTRRNFSLREVVPTQEAESRRARTFNVPLPHNSLTIMHASCQERFKHSIPPQTTIDLYRPAFPRKTEVTNPNPVPTSSDSFPSTPVAPTTPSATSIAIEPSNCRINITFRFYRPDFRSGTIPKCHCGVPTILRPDMKNRTDGHTDKYWWACYAGAQNDGKGCNFWKVMDMKKEGRGPCVGDAEEEQ</sequence>
<dbReference type="PANTHER" id="PTHR31212:SF4">
    <property type="entry name" value="ALPHA-KETOGLUTARATE-DEPENDENT DIOXYGENASE ALKB HOMOLOG 3"/>
    <property type="match status" value="1"/>
</dbReference>
<reference evidence="3 4" key="1">
    <citation type="journal article" date="2019" name="Nat. Ecol. Evol.">
        <title>Megaphylogeny resolves global patterns of mushroom evolution.</title>
        <authorList>
            <person name="Varga T."/>
            <person name="Krizsan K."/>
            <person name="Foldi C."/>
            <person name="Dima B."/>
            <person name="Sanchez-Garcia M."/>
            <person name="Sanchez-Ramirez S."/>
            <person name="Szollosi G.J."/>
            <person name="Szarkandi J.G."/>
            <person name="Papp V."/>
            <person name="Albert L."/>
            <person name="Andreopoulos W."/>
            <person name="Angelini C."/>
            <person name="Antonin V."/>
            <person name="Barry K.W."/>
            <person name="Bougher N.L."/>
            <person name="Buchanan P."/>
            <person name="Buyck B."/>
            <person name="Bense V."/>
            <person name="Catcheside P."/>
            <person name="Chovatia M."/>
            <person name="Cooper J."/>
            <person name="Damon W."/>
            <person name="Desjardin D."/>
            <person name="Finy P."/>
            <person name="Geml J."/>
            <person name="Haridas S."/>
            <person name="Hughes K."/>
            <person name="Justo A."/>
            <person name="Karasinski D."/>
            <person name="Kautmanova I."/>
            <person name="Kiss B."/>
            <person name="Kocsube S."/>
            <person name="Kotiranta H."/>
            <person name="LaButti K.M."/>
            <person name="Lechner B.E."/>
            <person name="Liimatainen K."/>
            <person name="Lipzen A."/>
            <person name="Lukacs Z."/>
            <person name="Mihaltcheva S."/>
            <person name="Morgado L.N."/>
            <person name="Niskanen T."/>
            <person name="Noordeloos M.E."/>
            <person name="Ohm R.A."/>
            <person name="Ortiz-Santana B."/>
            <person name="Ovrebo C."/>
            <person name="Racz N."/>
            <person name="Riley R."/>
            <person name="Savchenko A."/>
            <person name="Shiryaev A."/>
            <person name="Soop K."/>
            <person name="Spirin V."/>
            <person name="Szebenyi C."/>
            <person name="Tomsovsky M."/>
            <person name="Tulloss R.E."/>
            <person name="Uehling J."/>
            <person name="Grigoriev I.V."/>
            <person name="Vagvolgyi C."/>
            <person name="Papp T."/>
            <person name="Martin F.M."/>
            <person name="Miettinen O."/>
            <person name="Hibbett D.S."/>
            <person name="Nagy L.G."/>
        </authorList>
    </citation>
    <scope>NUCLEOTIDE SEQUENCE [LARGE SCALE GENOMIC DNA]</scope>
    <source>
        <strain evidence="3 4">FP101781</strain>
    </source>
</reference>
<gene>
    <name evidence="3" type="ORF">FA13DRAFT_1209630</name>
</gene>
<dbReference type="InterPro" id="IPR032854">
    <property type="entry name" value="ALKBH3"/>
</dbReference>